<evidence type="ECO:0000313" key="3">
    <source>
        <dbReference type="Proteomes" id="UP001165121"/>
    </source>
</evidence>
<accession>A0A9W6XF88</accession>
<comment type="caution">
    <text evidence="2">The sequence shown here is derived from an EMBL/GenBank/DDBJ whole genome shotgun (WGS) entry which is preliminary data.</text>
</comment>
<dbReference type="CDD" id="cd14686">
    <property type="entry name" value="bZIP"/>
    <property type="match status" value="1"/>
</dbReference>
<dbReference type="EMBL" id="BSXT01000996">
    <property type="protein sequence ID" value="GMF37269.1"/>
    <property type="molecule type" value="Genomic_DNA"/>
</dbReference>
<keyword evidence="3" id="KW-1185">Reference proteome</keyword>
<organism evidence="2 3">
    <name type="scientific">Phytophthora fragariaefolia</name>
    <dbReference type="NCBI Taxonomy" id="1490495"/>
    <lineage>
        <taxon>Eukaryota</taxon>
        <taxon>Sar</taxon>
        <taxon>Stramenopiles</taxon>
        <taxon>Oomycota</taxon>
        <taxon>Peronosporomycetes</taxon>
        <taxon>Peronosporales</taxon>
        <taxon>Peronosporaceae</taxon>
        <taxon>Phytophthora</taxon>
    </lineage>
</organism>
<reference evidence="2" key="1">
    <citation type="submission" date="2023-04" db="EMBL/GenBank/DDBJ databases">
        <title>Phytophthora fragariaefolia NBRC 109709.</title>
        <authorList>
            <person name="Ichikawa N."/>
            <person name="Sato H."/>
            <person name="Tonouchi N."/>
        </authorList>
    </citation>
    <scope>NUCLEOTIDE SEQUENCE</scope>
    <source>
        <strain evidence="2">NBRC 109709</strain>
    </source>
</reference>
<proteinExistence type="predicted"/>
<protein>
    <submittedName>
        <fullName evidence="2">Unnamed protein product</fullName>
    </submittedName>
</protein>
<dbReference type="Proteomes" id="UP001165121">
    <property type="component" value="Unassembled WGS sequence"/>
</dbReference>
<evidence type="ECO:0000313" key="2">
    <source>
        <dbReference type="EMBL" id="GMF37269.1"/>
    </source>
</evidence>
<gene>
    <name evidence="2" type="ORF">Pfra01_001040100</name>
</gene>
<feature type="region of interest" description="Disordered" evidence="1">
    <location>
        <begin position="59"/>
        <end position="95"/>
    </location>
</feature>
<feature type="compositionally biased region" description="Low complexity" evidence="1">
    <location>
        <begin position="74"/>
        <end position="84"/>
    </location>
</feature>
<evidence type="ECO:0000256" key="1">
    <source>
        <dbReference type="SAM" id="MobiDB-lite"/>
    </source>
</evidence>
<name>A0A9W6XF88_9STRA</name>
<dbReference type="OrthoDB" id="97884at2759"/>
<dbReference type="AlphaFoldDB" id="A0A9W6XF88"/>
<sequence length="318" mass="35723">MMSVPLQFRGTSSFLAVGQFPTLSKRLCVRGDDGEPTWRAKLTPDQAAALAIAREETGYASPPLPSAQLHRSASRSTLTSSSAETTEDWKKARRKEQCRINQANYRKRKRQHEQRLAGEILALEQGIKQLEVRRNAALQGAQHNLIKSIGDFYYALGVDAQQCKDDVRNFRFADGSSPALQCFLDLQREEFDSVESLKLHWLWYRSQFRVFELSIDSCERIEAGEHVIIKITGQLELDVRYDANYQEAGTHGYGAITSPFLQQFEFEAGEQALTRITSEVDLVGGVKVAQGQNAPEATLSVLRALSKGLTISNRYHQL</sequence>